<dbReference type="RefSeq" id="WP_051153942.1">
    <property type="nucleotide sequence ID" value="NZ_ATXV01000005.1"/>
</dbReference>
<reference evidence="2 3" key="1">
    <citation type="submission" date="2023-08" db="EMBL/GenBank/DDBJ databases">
        <title>Genome sequencing of plant associated microbes to promote plant fitness in Sorghum bicolor and Oryza sativa.</title>
        <authorList>
            <person name="Coleman-Derr D."/>
        </authorList>
    </citation>
    <scope>NUCLEOTIDE SEQUENCE [LARGE SCALE GENOMIC DNA]</scope>
    <source>
        <strain evidence="2 3">SLBN-33</strain>
    </source>
</reference>
<dbReference type="InterPro" id="IPR029044">
    <property type="entry name" value="Nucleotide-diphossugar_trans"/>
</dbReference>
<evidence type="ECO:0000313" key="2">
    <source>
        <dbReference type="EMBL" id="MDR6206858.1"/>
    </source>
</evidence>
<feature type="domain" description="Glycosyltransferase 2-like" evidence="1">
    <location>
        <begin position="5"/>
        <end position="137"/>
    </location>
</feature>
<dbReference type="CDD" id="cd00761">
    <property type="entry name" value="Glyco_tranf_GTA_type"/>
    <property type="match status" value="1"/>
</dbReference>
<accession>A0ABD5CNG2</accession>
<sequence length="239" mass="26590">MRVAVISPYYKEPLDVLRRCHESVLGQQGDVTHFMVADGFPAADVDSWENVVHIKIPNHADYGDTPRGVGAACAAANGLDAICFLDADNWYEPNHIETMRSIVQMTGAQVVTATRTIIAADGRVLGICKESNGIDFNDTNCYFLTRAAFPACAVWLFKDSSESIVGDRVFWRAVKTGGYTRAHSIVPTVNYVTTLAFHYQMFGETPPDDSKLIAQFNDEQHFQIISYAQLKEIRREAGY</sequence>
<protein>
    <submittedName>
        <fullName evidence="2">Glycosyltransferase involved in cell wall biosynthesis</fullName>
    </submittedName>
</protein>
<organism evidence="2 3">
    <name type="scientific">Paraburkholderia graminis</name>
    <dbReference type="NCBI Taxonomy" id="60548"/>
    <lineage>
        <taxon>Bacteria</taxon>
        <taxon>Pseudomonadati</taxon>
        <taxon>Pseudomonadota</taxon>
        <taxon>Betaproteobacteria</taxon>
        <taxon>Burkholderiales</taxon>
        <taxon>Burkholderiaceae</taxon>
        <taxon>Paraburkholderia</taxon>
    </lineage>
</organism>
<name>A0ABD5CNG2_9BURK</name>
<comment type="caution">
    <text evidence="2">The sequence shown here is derived from an EMBL/GenBank/DDBJ whole genome shotgun (WGS) entry which is preliminary data.</text>
</comment>
<dbReference type="EMBL" id="JAVIZN010000002">
    <property type="protein sequence ID" value="MDR6206858.1"/>
    <property type="molecule type" value="Genomic_DNA"/>
</dbReference>
<dbReference type="Gene3D" id="3.90.550.10">
    <property type="entry name" value="Spore Coat Polysaccharide Biosynthesis Protein SpsA, Chain A"/>
    <property type="match status" value="1"/>
</dbReference>
<gene>
    <name evidence="2" type="ORF">QF025_005578</name>
</gene>
<dbReference type="AlphaFoldDB" id="A0ABD5CNG2"/>
<dbReference type="InterPro" id="IPR001173">
    <property type="entry name" value="Glyco_trans_2-like"/>
</dbReference>
<dbReference type="SUPFAM" id="SSF53448">
    <property type="entry name" value="Nucleotide-diphospho-sugar transferases"/>
    <property type="match status" value="1"/>
</dbReference>
<proteinExistence type="predicted"/>
<dbReference type="Pfam" id="PF00535">
    <property type="entry name" value="Glycos_transf_2"/>
    <property type="match status" value="1"/>
</dbReference>
<dbReference type="Proteomes" id="UP001245184">
    <property type="component" value="Unassembled WGS sequence"/>
</dbReference>
<evidence type="ECO:0000313" key="3">
    <source>
        <dbReference type="Proteomes" id="UP001245184"/>
    </source>
</evidence>
<evidence type="ECO:0000259" key="1">
    <source>
        <dbReference type="Pfam" id="PF00535"/>
    </source>
</evidence>